<dbReference type="Pfam" id="PF02759">
    <property type="entry name" value="RUN"/>
    <property type="match status" value="1"/>
</dbReference>
<organism evidence="2 3">
    <name type="scientific">Neotoma lepida</name>
    <name type="common">Desert woodrat</name>
    <dbReference type="NCBI Taxonomy" id="56216"/>
    <lineage>
        <taxon>Eukaryota</taxon>
        <taxon>Metazoa</taxon>
        <taxon>Chordata</taxon>
        <taxon>Craniata</taxon>
        <taxon>Vertebrata</taxon>
        <taxon>Euteleostomi</taxon>
        <taxon>Mammalia</taxon>
        <taxon>Eutheria</taxon>
        <taxon>Euarchontoglires</taxon>
        <taxon>Glires</taxon>
        <taxon>Rodentia</taxon>
        <taxon>Myomorpha</taxon>
        <taxon>Muroidea</taxon>
        <taxon>Cricetidae</taxon>
        <taxon>Neotominae</taxon>
        <taxon>Neotoma</taxon>
    </lineage>
</organism>
<comment type="caution">
    <text evidence="2">The sequence shown here is derived from an EMBL/GenBank/DDBJ whole genome shotgun (WGS) entry which is preliminary data.</text>
</comment>
<dbReference type="STRING" id="56216.A0A1A6HJP8"/>
<dbReference type="PANTHER" id="PTHR46070">
    <property type="entry name" value="PINSTRIPE, ISOFORM A"/>
    <property type="match status" value="1"/>
</dbReference>
<evidence type="ECO:0000313" key="3">
    <source>
        <dbReference type="Proteomes" id="UP000092124"/>
    </source>
</evidence>
<feature type="domain" description="RUN" evidence="1">
    <location>
        <begin position="50"/>
        <end position="199"/>
    </location>
</feature>
<reference evidence="2 3" key="1">
    <citation type="submission" date="2016-06" db="EMBL/GenBank/DDBJ databases">
        <title>The Draft Genome Sequence and Annotation of the Desert Woodrat Neotoma lepida.</title>
        <authorList>
            <person name="Campbell M."/>
            <person name="Oakeson K.F."/>
            <person name="Yandell M."/>
            <person name="Halpert J.R."/>
            <person name="Dearing D."/>
        </authorList>
    </citation>
    <scope>NUCLEOTIDE SEQUENCE [LARGE SCALE GENOMIC DNA]</scope>
    <source>
        <strain evidence="2">417</strain>
        <tissue evidence="2">Liver</tissue>
    </source>
</reference>
<dbReference type="PROSITE" id="PS50826">
    <property type="entry name" value="RUN"/>
    <property type="match status" value="1"/>
</dbReference>
<dbReference type="Gene3D" id="1.20.58.900">
    <property type="match status" value="1"/>
</dbReference>
<sequence length="206" mass="23496">MNKCSLREWSKESDQYRREESLTSSQGTTWYLASSLKPQQQNLTQRGSLTVLLCGENGLVAALEQVFHHGFKSARIFHKNVFIWDFVEKAVAYFETTDQILDNEDDVLIQKSSCKTFCHYVNAINTAPRNIGKDGKFQILVCLGTRDHLLPQWIPLLAECPAITRMYEESALLRDHMTVNSLIRILQTIQDFTIVLEGSLIKGVDV</sequence>
<dbReference type="InterPro" id="IPR047278">
    <property type="entry name" value="DEN5A/B"/>
</dbReference>
<evidence type="ECO:0000259" key="1">
    <source>
        <dbReference type="PROSITE" id="PS50826"/>
    </source>
</evidence>
<dbReference type="OrthoDB" id="6019893at2759"/>
<dbReference type="InterPro" id="IPR037213">
    <property type="entry name" value="Run_dom_sf"/>
</dbReference>
<dbReference type="Proteomes" id="UP000092124">
    <property type="component" value="Unassembled WGS sequence"/>
</dbReference>
<gene>
    <name evidence="2" type="ORF">A6R68_19177</name>
</gene>
<proteinExistence type="predicted"/>
<name>A0A1A6HJP8_NEOLE</name>
<keyword evidence="3" id="KW-1185">Reference proteome</keyword>
<protein>
    <recommendedName>
        <fullName evidence="1">RUN domain-containing protein</fullName>
    </recommendedName>
</protein>
<dbReference type="AlphaFoldDB" id="A0A1A6HJP8"/>
<dbReference type="PANTHER" id="PTHR46070:SF3">
    <property type="entry name" value="DENN DOMAIN-CONTAINING PROTEIN 5B"/>
    <property type="match status" value="1"/>
</dbReference>
<evidence type="ECO:0000313" key="2">
    <source>
        <dbReference type="EMBL" id="OBS78439.1"/>
    </source>
</evidence>
<dbReference type="InterPro" id="IPR004012">
    <property type="entry name" value="Run_dom"/>
</dbReference>
<accession>A0A1A6HJP8</accession>
<dbReference type="SMART" id="SM00593">
    <property type="entry name" value="RUN"/>
    <property type="match status" value="1"/>
</dbReference>
<dbReference type="GO" id="GO:0005085">
    <property type="term" value="F:guanyl-nucleotide exchange factor activity"/>
    <property type="evidence" value="ECO:0007669"/>
    <property type="project" value="InterPro"/>
</dbReference>
<dbReference type="GO" id="GO:0031267">
    <property type="term" value="F:small GTPase binding"/>
    <property type="evidence" value="ECO:0007669"/>
    <property type="project" value="InterPro"/>
</dbReference>
<dbReference type="SUPFAM" id="SSF140741">
    <property type="entry name" value="RUN domain-like"/>
    <property type="match status" value="1"/>
</dbReference>
<dbReference type="EMBL" id="LZPO01027428">
    <property type="protein sequence ID" value="OBS78439.1"/>
    <property type="molecule type" value="Genomic_DNA"/>
</dbReference>